<dbReference type="EMBL" id="CP027059">
    <property type="protein sequence ID" value="UQZ81046.1"/>
    <property type="molecule type" value="Genomic_DNA"/>
</dbReference>
<protein>
    <submittedName>
        <fullName evidence="1">Uncharacterized protein</fullName>
    </submittedName>
</protein>
<dbReference type="Gene3D" id="3.40.50.300">
    <property type="entry name" value="P-loop containing nucleotide triphosphate hydrolases"/>
    <property type="match status" value="1"/>
</dbReference>
<dbReference type="SUPFAM" id="SSF52540">
    <property type="entry name" value="P-loop containing nucleoside triphosphate hydrolases"/>
    <property type="match status" value="1"/>
</dbReference>
<organism evidence="1 2">
    <name type="scientific">Paenibacillus konkukensis</name>
    <dbReference type="NCBI Taxonomy" id="2020716"/>
    <lineage>
        <taxon>Bacteria</taxon>
        <taxon>Bacillati</taxon>
        <taxon>Bacillota</taxon>
        <taxon>Bacilli</taxon>
        <taxon>Bacillales</taxon>
        <taxon>Paenibacillaceae</taxon>
        <taxon>Paenibacillus</taxon>
    </lineage>
</organism>
<dbReference type="Proteomes" id="UP001057134">
    <property type="component" value="Chromosome"/>
</dbReference>
<proteinExistence type="predicted"/>
<accession>A0ABY4REA3</accession>
<reference evidence="1" key="2">
    <citation type="journal article" date="2021" name="J Anim Sci Technol">
        <title>Complete genome sequence of Paenibacillus konkukensis sp. nov. SK3146 as a potential probiotic strain.</title>
        <authorList>
            <person name="Jung H.I."/>
            <person name="Park S."/>
            <person name="Niu K.M."/>
            <person name="Lee S.W."/>
            <person name="Kothari D."/>
            <person name="Yi K.J."/>
            <person name="Kim S.K."/>
        </authorList>
    </citation>
    <scope>NUCLEOTIDE SEQUENCE</scope>
    <source>
        <strain evidence="1">SK3146</strain>
    </source>
</reference>
<sequence>MARRSFGRGAAVFGFGDRGIGKTTLLMEMAHRARRASALTLWLDGQGELATSSAFLSSLEMGLESEYGKFRAAGAPLLPYIVTELSRQRTVLILDNGERLDRLEGWLLSSFLSRLRSAGVLLIVASRSGLPVKWQTNPDWGGSSRIETFALQLFNREQVLDYLRGSGLEAKAQMEIAQKTDGHPLLLALTVDLLRSHEGEGTSRWNDIPAILSADWLREAASPAMHRALTVLSLLPAADQFTLNALLDKPLEASDYYDLAKLSFIRSTSQGLSLHHVVSRLLRDDYSRRDPQQFGALRHRAFRLMADRFHTADRRTQMRIAAHVLEL</sequence>
<dbReference type="RefSeq" id="WP_249863312.1">
    <property type="nucleotide sequence ID" value="NZ_CP027059.1"/>
</dbReference>
<gene>
    <name evidence="1" type="ORF">SK3146_00202</name>
</gene>
<evidence type="ECO:0000313" key="1">
    <source>
        <dbReference type="EMBL" id="UQZ81046.1"/>
    </source>
</evidence>
<keyword evidence="2" id="KW-1185">Reference proteome</keyword>
<evidence type="ECO:0000313" key="2">
    <source>
        <dbReference type="Proteomes" id="UP001057134"/>
    </source>
</evidence>
<dbReference type="InterPro" id="IPR027417">
    <property type="entry name" value="P-loop_NTPase"/>
</dbReference>
<name>A0ABY4REA3_9BACL</name>
<reference evidence="1" key="1">
    <citation type="submission" date="2018-02" db="EMBL/GenBank/DDBJ databases">
        <authorList>
            <person name="Kim S.-K."/>
            <person name="Jung H.-I."/>
            <person name="Lee S.-W."/>
        </authorList>
    </citation>
    <scope>NUCLEOTIDE SEQUENCE</scope>
    <source>
        <strain evidence="1">SK3146</strain>
    </source>
</reference>